<feature type="domain" description="Protein kinase" evidence="1">
    <location>
        <begin position="137"/>
        <end position="410"/>
    </location>
</feature>
<reference evidence="2 3" key="1">
    <citation type="submission" date="2017-11" db="EMBL/GenBank/DDBJ databases">
        <title>The genome of Rhizophagus clarus HR1 reveals common genetic basis of auxotrophy among arbuscular mycorrhizal fungi.</title>
        <authorList>
            <person name="Kobayashi Y."/>
        </authorList>
    </citation>
    <scope>NUCLEOTIDE SEQUENCE [LARGE SCALE GENOMIC DNA]</scope>
    <source>
        <strain evidence="2 3">HR1</strain>
    </source>
</reference>
<accession>A0A2Z6QUZ5</accession>
<gene>
    <name evidence="2" type="ORF">RclHR1_00020045</name>
</gene>
<dbReference type="Proteomes" id="UP000247702">
    <property type="component" value="Unassembled WGS sequence"/>
</dbReference>
<dbReference type="Pfam" id="PF07714">
    <property type="entry name" value="PK_Tyr_Ser-Thr"/>
    <property type="match status" value="1"/>
</dbReference>
<dbReference type="PANTHER" id="PTHR44329">
    <property type="entry name" value="SERINE/THREONINE-PROTEIN KINASE TNNI3K-RELATED"/>
    <property type="match status" value="1"/>
</dbReference>
<organism evidence="2 3">
    <name type="scientific">Rhizophagus clarus</name>
    <dbReference type="NCBI Taxonomy" id="94130"/>
    <lineage>
        <taxon>Eukaryota</taxon>
        <taxon>Fungi</taxon>
        <taxon>Fungi incertae sedis</taxon>
        <taxon>Mucoromycota</taxon>
        <taxon>Glomeromycotina</taxon>
        <taxon>Glomeromycetes</taxon>
        <taxon>Glomerales</taxon>
        <taxon>Glomeraceae</taxon>
        <taxon>Rhizophagus</taxon>
    </lineage>
</organism>
<dbReference type="SUPFAM" id="SSF56112">
    <property type="entry name" value="Protein kinase-like (PK-like)"/>
    <property type="match status" value="1"/>
</dbReference>
<dbReference type="InterPro" id="IPR011009">
    <property type="entry name" value="Kinase-like_dom_sf"/>
</dbReference>
<proteinExistence type="predicted"/>
<dbReference type="GO" id="GO:0005524">
    <property type="term" value="F:ATP binding"/>
    <property type="evidence" value="ECO:0007669"/>
    <property type="project" value="InterPro"/>
</dbReference>
<comment type="caution">
    <text evidence="2">The sequence shown here is derived from an EMBL/GenBank/DDBJ whole genome shotgun (WGS) entry which is preliminary data.</text>
</comment>
<sequence length="554" mass="64925">MSTIRKEFVYAAINRANMLIDYNIYDDIHKQNKFMQHTILLDNSLTDDERDEAIKILNIDYDRNKVRSGEGTKRICENCNQECLATLYCEHCVRNYLKLKFTSWTSGNDNIDNLIQKCQMETYVPYKIIEWIPYDNLKDTKYLTKGGFSEIYTSTWIDGEYEEWDSKNHQLIKSGTIDVVLKSLENVESADQSWFKEAISHLTIGNIYEEIVRCNGLTRNPSNGNYMLVIDRMDNDLRNYLRLNYNKITWKEKIKITYEITNALWFIHKENAIHRDLHSGNILYSEINDSWYISDLGFCGPVDKPSKSIYGNLPYIAPEVIAGKEFTFASDIYSVAMLMWEISSGQPPFIHCENDYYLAMNIINGMRPRIGSEIPLKYRILMEQCWNAIPSERLDIYTLCDEMSEIHLLCQDRPDELTQSKAKEYPEINEISSNYTSSRLFTSKVHQFENFPEPKNATEEEQEAFHSSKSYSFNIPYNVEDFGSKILKDNNKSDLSKEFNKLQINDNQNNYNGEKILSQQMMKHYIDTDDENEIYNNPNLHSEEQDELNIPDDI</sequence>
<dbReference type="InterPro" id="IPR051681">
    <property type="entry name" value="Ser/Thr_Kinases-Pseudokinases"/>
</dbReference>
<keyword evidence="3" id="KW-1185">Reference proteome</keyword>
<dbReference type="Gene3D" id="1.10.510.10">
    <property type="entry name" value="Transferase(Phosphotransferase) domain 1"/>
    <property type="match status" value="1"/>
</dbReference>
<dbReference type="InterPro" id="IPR001245">
    <property type="entry name" value="Ser-Thr/Tyr_kinase_cat_dom"/>
</dbReference>
<dbReference type="PROSITE" id="PS50011">
    <property type="entry name" value="PROTEIN_KINASE_DOM"/>
    <property type="match status" value="1"/>
</dbReference>
<evidence type="ECO:0000313" key="3">
    <source>
        <dbReference type="Proteomes" id="UP000247702"/>
    </source>
</evidence>
<evidence type="ECO:0000313" key="2">
    <source>
        <dbReference type="EMBL" id="GBB92342.1"/>
    </source>
</evidence>
<dbReference type="InterPro" id="IPR000719">
    <property type="entry name" value="Prot_kinase_dom"/>
</dbReference>
<dbReference type="GO" id="GO:0004674">
    <property type="term" value="F:protein serine/threonine kinase activity"/>
    <property type="evidence" value="ECO:0007669"/>
    <property type="project" value="TreeGrafter"/>
</dbReference>
<dbReference type="AlphaFoldDB" id="A0A2Z6QUZ5"/>
<protein>
    <recommendedName>
        <fullName evidence="1">Protein kinase domain-containing protein</fullName>
    </recommendedName>
</protein>
<dbReference type="EMBL" id="BEXD01001112">
    <property type="protein sequence ID" value="GBB92342.1"/>
    <property type="molecule type" value="Genomic_DNA"/>
</dbReference>
<name>A0A2Z6QUZ5_9GLOM</name>
<evidence type="ECO:0000259" key="1">
    <source>
        <dbReference type="PROSITE" id="PS50011"/>
    </source>
</evidence>